<accession>A0ABT1VXQ3</accession>
<organism evidence="13 14">
    <name type="scientific">Rhizosaccharibacter radicis</name>
    <dbReference type="NCBI Taxonomy" id="2782605"/>
    <lineage>
        <taxon>Bacteria</taxon>
        <taxon>Pseudomonadati</taxon>
        <taxon>Pseudomonadota</taxon>
        <taxon>Alphaproteobacteria</taxon>
        <taxon>Acetobacterales</taxon>
        <taxon>Acetobacteraceae</taxon>
        <taxon>Rhizosaccharibacter</taxon>
    </lineage>
</organism>
<protein>
    <recommendedName>
        <fullName evidence="4 12">Heme exporter protein D</fullName>
    </recommendedName>
</protein>
<comment type="similarity">
    <text evidence="3 12">Belongs to the CcmD/CycX/HelD family.</text>
</comment>
<dbReference type="InterPro" id="IPR007078">
    <property type="entry name" value="Haem_export_protD_CcmD"/>
</dbReference>
<name>A0ABT1VXQ3_9PROT</name>
<proteinExistence type="inferred from homology"/>
<evidence type="ECO:0000256" key="6">
    <source>
        <dbReference type="ARBA" id="ARBA00022475"/>
    </source>
</evidence>
<dbReference type="EMBL" id="JAMZEJ010000005">
    <property type="protein sequence ID" value="MCQ8241113.1"/>
    <property type="molecule type" value="Genomic_DNA"/>
</dbReference>
<keyword evidence="8 12" id="KW-0812">Transmembrane</keyword>
<evidence type="ECO:0000256" key="1">
    <source>
        <dbReference type="ARBA" id="ARBA00002442"/>
    </source>
</evidence>
<sequence>MTHLPFIAASYGLFVLLALWLSISATLRLRTAKRRLRALDAALAAPGVRP</sequence>
<dbReference type="Proteomes" id="UP001524547">
    <property type="component" value="Unassembled WGS sequence"/>
</dbReference>
<evidence type="ECO:0000256" key="5">
    <source>
        <dbReference type="ARBA" id="ARBA00022448"/>
    </source>
</evidence>
<keyword evidence="5 12" id="KW-0813">Transport</keyword>
<evidence type="ECO:0000256" key="2">
    <source>
        <dbReference type="ARBA" id="ARBA00004377"/>
    </source>
</evidence>
<evidence type="ECO:0000256" key="12">
    <source>
        <dbReference type="RuleBase" id="RU363101"/>
    </source>
</evidence>
<dbReference type="RefSeq" id="WP_422919854.1">
    <property type="nucleotide sequence ID" value="NZ_JAMZEJ010000005.1"/>
</dbReference>
<feature type="transmembrane region" description="Helical" evidence="12">
    <location>
        <begin position="6"/>
        <end position="27"/>
    </location>
</feature>
<reference evidence="13 14" key="1">
    <citation type="submission" date="2022-06" db="EMBL/GenBank/DDBJ databases">
        <title>Rhizosaccharibacter gen. nov. sp. nov. KSS12, endophytic bacteria isolated from sugarcane.</title>
        <authorList>
            <person name="Pitiwittayakul N."/>
        </authorList>
    </citation>
    <scope>NUCLEOTIDE SEQUENCE [LARGE SCALE GENOMIC DNA]</scope>
    <source>
        <strain evidence="13 14">KSS12</strain>
    </source>
</reference>
<evidence type="ECO:0000256" key="9">
    <source>
        <dbReference type="ARBA" id="ARBA00022748"/>
    </source>
</evidence>
<keyword evidence="9 12" id="KW-0201">Cytochrome c-type biogenesis</keyword>
<gene>
    <name evidence="13" type="primary">ccmD</name>
    <name evidence="13" type="ORF">NFI88_09705</name>
</gene>
<evidence type="ECO:0000256" key="3">
    <source>
        <dbReference type="ARBA" id="ARBA00008741"/>
    </source>
</evidence>
<evidence type="ECO:0000256" key="10">
    <source>
        <dbReference type="ARBA" id="ARBA00022989"/>
    </source>
</evidence>
<evidence type="ECO:0000256" key="4">
    <source>
        <dbReference type="ARBA" id="ARBA00016461"/>
    </source>
</evidence>
<keyword evidence="6 12" id="KW-1003">Cell membrane</keyword>
<comment type="caution">
    <text evidence="13">The sequence shown here is derived from an EMBL/GenBank/DDBJ whole genome shotgun (WGS) entry which is preliminary data.</text>
</comment>
<keyword evidence="7 12" id="KW-0997">Cell inner membrane</keyword>
<evidence type="ECO:0000256" key="7">
    <source>
        <dbReference type="ARBA" id="ARBA00022519"/>
    </source>
</evidence>
<evidence type="ECO:0000313" key="14">
    <source>
        <dbReference type="Proteomes" id="UP001524547"/>
    </source>
</evidence>
<evidence type="ECO:0000256" key="8">
    <source>
        <dbReference type="ARBA" id="ARBA00022692"/>
    </source>
</evidence>
<dbReference type="Pfam" id="PF04995">
    <property type="entry name" value="CcmD"/>
    <property type="match status" value="1"/>
</dbReference>
<evidence type="ECO:0000313" key="13">
    <source>
        <dbReference type="EMBL" id="MCQ8241113.1"/>
    </source>
</evidence>
<evidence type="ECO:0000256" key="11">
    <source>
        <dbReference type="ARBA" id="ARBA00023136"/>
    </source>
</evidence>
<keyword evidence="11 12" id="KW-0472">Membrane</keyword>
<comment type="function">
    <text evidence="1 12">Required for the export of heme to the periplasm for the biogenesis of c-type cytochromes.</text>
</comment>
<keyword evidence="10 12" id="KW-1133">Transmembrane helix</keyword>
<keyword evidence="14" id="KW-1185">Reference proteome</keyword>
<comment type="subcellular location">
    <subcellularLocation>
        <location evidence="2 12">Cell inner membrane</location>
        <topology evidence="2 12">Single-pass membrane protein</topology>
    </subcellularLocation>
</comment>